<dbReference type="GO" id="GO:0006355">
    <property type="term" value="P:regulation of DNA-templated transcription"/>
    <property type="evidence" value="ECO:0007669"/>
    <property type="project" value="InterPro"/>
</dbReference>
<dbReference type="InterPro" id="IPR003650">
    <property type="entry name" value="Orange_dom"/>
</dbReference>
<evidence type="ECO:0000313" key="9">
    <source>
        <dbReference type="Proteomes" id="UP000736164"/>
    </source>
</evidence>
<feature type="domain" description="BHLH" evidence="6">
    <location>
        <begin position="39"/>
        <end position="90"/>
    </location>
</feature>
<dbReference type="Proteomes" id="UP000736164">
    <property type="component" value="Unassembled WGS sequence"/>
</dbReference>
<evidence type="ECO:0000259" key="6">
    <source>
        <dbReference type="PROSITE" id="PS50888"/>
    </source>
</evidence>
<dbReference type="Gene3D" id="4.10.280.10">
    <property type="entry name" value="Helix-loop-helix DNA-binding domain"/>
    <property type="match status" value="1"/>
</dbReference>
<comment type="caution">
    <text evidence="8">The sequence shown here is derived from an EMBL/GenBank/DDBJ whole genome shotgun (WGS) entry which is preliminary data.</text>
</comment>
<organism evidence="8 9">
    <name type="scientific">Atractosteus spatula</name>
    <name type="common">Alligator gar</name>
    <name type="synonym">Lepisosteus spatula</name>
    <dbReference type="NCBI Taxonomy" id="7917"/>
    <lineage>
        <taxon>Eukaryota</taxon>
        <taxon>Metazoa</taxon>
        <taxon>Chordata</taxon>
        <taxon>Craniata</taxon>
        <taxon>Vertebrata</taxon>
        <taxon>Euteleostomi</taxon>
        <taxon>Actinopterygii</taxon>
        <taxon>Neopterygii</taxon>
        <taxon>Holostei</taxon>
        <taxon>Semionotiformes</taxon>
        <taxon>Lepisosteidae</taxon>
        <taxon>Atractosteus</taxon>
    </lineage>
</organism>
<feature type="non-terminal residue" evidence="8">
    <location>
        <position position="1"/>
    </location>
</feature>
<dbReference type="PANTHER" id="PTHR10985">
    <property type="entry name" value="BASIC HELIX-LOOP-HELIX TRANSCRIPTION FACTOR, HES-RELATED"/>
    <property type="match status" value="1"/>
</dbReference>
<dbReference type="EMBL" id="JAAWVO010064378">
    <property type="protein sequence ID" value="MBN3323317.1"/>
    <property type="molecule type" value="Genomic_DNA"/>
</dbReference>
<dbReference type="SMART" id="SM00353">
    <property type="entry name" value="HLH"/>
    <property type="match status" value="1"/>
</dbReference>
<name>A0A8J7TGZ0_ATRSP</name>
<evidence type="ECO:0000256" key="5">
    <source>
        <dbReference type="ARBA" id="ARBA00023242"/>
    </source>
</evidence>
<dbReference type="GO" id="GO:0005634">
    <property type="term" value="C:nucleus"/>
    <property type="evidence" value="ECO:0007669"/>
    <property type="project" value="UniProtKB-SubCell"/>
</dbReference>
<proteinExistence type="predicted"/>
<feature type="domain" description="Orange" evidence="7">
    <location>
        <begin position="106"/>
        <end position="137"/>
    </location>
</feature>
<dbReference type="InterPro" id="IPR050370">
    <property type="entry name" value="HES_HEY"/>
</dbReference>
<keyword evidence="5" id="KW-0539">Nucleus</keyword>
<keyword evidence="4" id="KW-0804">Transcription</keyword>
<accession>A0A8J7TGZ0</accession>
<evidence type="ECO:0000256" key="4">
    <source>
        <dbReference type="ARBA" id="ARBA00023163"/>
    </source>
</evidence>
<dbReference type="SUPFAM" id="SSF47459">
    <property type="entry name" value="HLH, helix-loop-helix DNA-binding domain"/>
    <property type="match status" value="1"/>
</dbReference>
<gene>
    <name evidence="8" type="primary">Hes5_5</name>
    <name evidence="8" type="ORF">GTO95_0013705</name>
</gene>
<reference evidence="8" key="1">
    <citation type="journal article" date="2021" name="Cell">
        <title>Tracing the genetic footprints of vertebrate landing in non-teleost ray-finned fishes.</title>
        <authorList>
            <person name="Bi X."/>
            <person name="Wang K."/>
            <person name="Yang L."/>
            <person name="Pan H."/>
            <person name="Jiang H."/>
            <person name="Wei Q."/>
            <person name="Fang M."/>
            <person name="Yu H."/>
            <person name="Zhu C."/>
            <person name="Cai Y."/>
            <person name="He Y."/>
            <person name="Gan X."/>
            <person name="Zeng H."/>
            <person name="Yu D."/>
            <person name="Zhu Y."/>
            <person name="Jiang H."/>
            <person name="Qiu Q."/>
            <person name="Yang H."/>
            <person name="Zhang Y.E."/>
            <person name="Wang W."/>
            <person name="Zhu M."/>
            <person name="He S."/>
            <person name="Zhang G."/>
        </authorList>
    </citation>
    <scope>NUCLEOTIDE SEQUENCE</scope>
    <source>
        <strain evidence="8">Allg_001</strain>
    </source>
</reference>
<evidence type="ECO:0000256" key="3">
    <source>
        <dbReference type="ARBA" id="ARBA00023015"/>
    </source>
</evidence>
<sequence length="179" mass="20278">STSQTLRLPLQRALQHTDTAMAPTVTAAMGYSKEHMTLASKLRKPIVEKMRRDRINSSIERLRQLLDQQPDSKLEKADILEMTVCYLRQHSQRQPVSAPSGPSAESEGYSRCVQEIKRFLSQDGMKVKSQGRLLNHFQNAQLSLDKSSCQSVLPQLSSPVHHTTIKGETQANTILWRPW</sequence>
<evidence type="ECO:0000256" key="1">
    <source>
        <dbReference type="ARBA" id="ARBA00004123"/>
    </source>
</evidence>
<keyword evidence="9" id="KW-1185">Reference proteome</keyword>
<dbReference type="PROSITE" id="PS50888">
    <property type="entry name" value="BHLH"/>
    <property type="match status" value="1"/>
</dbReference>
<dbReference type="PROSITE" id="PS51054">
    <property type="entry name" value="ORANGE"/>
    <property type="match status" value="1"/>
</dbReference>
<dbReference type="AlphaFoldDB" id="A0A8J7TGZ0"/>
<dbReference type="InterPro" id="IPR011598">
    <property type="entry name" value="bHLH_dom"/>
</dbReference>
<feature type="non-terminal residue" evidence="8">
    <location>
        <position position="179"/>
    </location>
</feature>
<comment type="subcellular location">
    <subcellularLocation>
        <location evidence="1">Nucleus</location>
    </subcellularLocation>
</comment>
<keyword evidence="2" id="KW-0678">Repressor</keyword>
<keyword evidence="3" id="KW-0805">Transcription regulation</keyword>
<dbReference type="GO" id="GO:0046983">
    <property type="term" value="F:protein dimerization activity"/>
    <property type="evidence" value="ECO:0007669"/>
    <property type="project" value="InterPro"/>
</dbReference>
<dbReference type="CDD" id="cd11461">
    <property type="entry name" value="bHLH-O_HES5"/>
    <property type="match status" value="1"/>
</dbReference>
<dbReference type="InterPro" id="IPR036638">
    <property type="entry name" value="HLH_DNA-bd_sf"/>
</dbReference>
<dbReference type="Pfam" id="PF00010">
    <property type="entry name" value="HLH"/>
    <property type="match status" value="1"/>
</dbReference>
<protein>
    <submittedName>
        <fullName evidence="8">HES5 factor</fullName>
    </submittedName>
</protein>
<evidence type="ECO:0000313" key="8">
    <source>
        <dbReference type="EMBL" id="MBN3323317.1"/>
    </source>
</evidence>
<evidence type="ECO:0000259" key="7">
    <source>
        <dbReference type="PROSITE" id="PS51054"/>
    </source>
</evidence>
<dbReference type="GO" id="GO:0003677">
    <property type="term" value="F:DNA binding"/>
    <property type="evidence" value="ECO:0007669"/>
    <property type="project" value="InterPro"/>
</dbReference>
<evidence type="ECO:0000256" key="2">
    <source>
        <dbReference type="ARBA" id="ARBA00022491"/>
    </source>
</evidence>